<sequence>MKPILNLWVQPIYARMNLDGKKSLYWILSIFPLVGLLLAFLVFLSNRQKYGAEIFLYAFLMSLGVMLVIVFVVWFLILAQYQGQQYSPANAGLIPRIKRYMQIAIALPIVLAACVITMISFVVDKHFSIWPAFVCVTGMLFFAISVRSPWMMVPMILSFQLPGIFERAGYQKLDQAVEVLGIPFSLFLFITMIMMLVAGIHWMFSAKGDALFKMHKRTLAFQDGINGKKSNDNKITLGFSTLFFRWMEQNVRAHQRQGAVSKSSLLIFCLSPRLHWTTIAGQMFGLLVAGIFAVTLLQVLLMRNSYDFILGFGVGFGGLVALILPVTMVLMLFFTVYQTRAEQSILSLAPNLGNSAQQNKTYMRYLTKQFFILYGISVLAACLIAKFGNLSEMKLAMLSLFLTCLFPLSLSLTVRFGHMKSVHDHPLMKLLLSGVLLFVVGGGLALAISPKAVWGYCGVVLVVTSIMLWKKMQSNLQNNMFPVGRAV</sequence>
<feature type="transmembrane region" description="Helical" evidence="1">
    <location>
        <begin position="308"/>
        <end position="337"/>
    </location>
</feature>
<name>A0ABR6X974_9BURK</name>
<keyword evidence="1" id="KW-0812">Transmembrane</keyword>
<evidence type="ECO:0000313" key="2">
    <source>
        <dbReference type="EMBL" id="MBC3809370.1"/>
    </source>
</evidence>
<evidence type="ECO:0000313" key="3">
    <source>
        <dbReference type="Proteomes" id="UP000648257"/>
    </source>
</evidence>
<keyword evidence="1" id="KW-1133">Transmembrane helix</keyword>
<dbReference type="RefSeq" id="WP_186924430.1">
    <property type="nucleotide sequence ID" value="NZ_JACOFW010000031.1"/>
</dbReference>
<feature type="transmembrane region" description="Helical" evidence="1">
    <location>
        <begin position="100"/>
        <end position="123"/>
    </location>
</feature>
<organism evidence="2 3">
    <name type="scientific">Undibacterium seohonense</name>
    <dbReference type="NCBI Taxonomy" id="1344950"/>
    <lineage>
        <taxon>Bacteria</taxon>
        <taxon>Pseudomonadati</taxon>
        <taxon>Pseudomonadota</taxon>
        <taxon>Betaproteobacteria</taxon>
        <taxon>Burkholderiales</taxon>
        <taxon>Oxalobacteraceae</taxon>
        <taxon>Undibacterium</taxon>
    </lineage>
</organism>
<comment type="caution">
    <text evidence="2">The sequence shown here is derived from an EMBL/GenBank/DDBJ whole genome shotgun (WGS) entry which is preliminary data.</text>
</comment>
<feature type="transmembrane region" description="Helical" evidence="1">
    <location>
        <begin position="283"/>
        <end position="302"/>
    </location>
</feature>
<feature type="transmembrane region" description="Helical" evidence="1">
    <location>
        <begin position="395"/>
        <end position="414"/>
    </location>
</feature>
<gene>
    <name evidence="2" type="ORF">H8K52_18675</name>
</gene>
<dbReference type="EMBL" id="JACOFW010000031">
    <property type="protein sequence ID" value="MBC3809370.1"/>
    <property type="molecule type" value="Genomic_DNA"/>
</dbReference>
<feature type="transmembrane region" description="Helical" evidence="1">
    <location>
        <begin position="182"/>
        <end position="204"/>
    </location>
</feature>
<feature type="transmembrane region" description="Helical" evidence="1">
    <location>
        <begin position="129"/>
        <end position="146"/>
    </location>
</feature>
<evidence type="ECO:0000256" key="1">
    <source>
        <dbReference type="SAM" id="Phobius"/>
    </source>
</evidence>
<reference evidence="2 3" key="1">
    <citation type="submission" date="2020-08" db="EMBL/GenBank/DDBJ databases">
        <title>Novel species isolated from subtropical streams in China.</title>
        <authorList>
            <person name="Lu H."/>
        </authorList>
    </citation>
    <scope>NUCLEOTIDE SEQUENCE [LARGE SCALE GENOMIC DNA]</scope>
    <source>
        <strain evidence="2 3">KACC 16656</strain>
    </source>
</reference>
<accession>A0ABR6X974</accession>
<proteinExistence type="predicted"/>
<keyword evidence="1" id="KW-0472">Membrane</keyword>
<feature type="transmembrane region" description="Helical" evidence="1">
    <location>
        <begin position="370"/>
        <end position="389"/>
    </location>
</feature>
<feature type="transmembrane region" description="Helical" evidence="1">
    <location>
        <begin position="56"/>
        <end position="79"/>
    </location>
</feature>
<feature type="transmembrane region" description="Helical" evidence="1">
    <location>
        <begin position="453"/>
        <end position="469"/>
    </location>
</feature>
<evidence type="ECO:0008006" key="4">
    <source>
        <dbReference type="Google" id="ProtNLM"/>
    </source>
</evidence>
<feature type="transmembrane region" description="Helical" evidence="1">
    <location>
        <begin position="426"/>
        <end position="447"/>
    </location>
</feature>
<keyword evidence="3" id="KW-1185">Reference proteome</keyword>
<protein>
    <recommendedName>
        <fullName evidence="4">ABC-2 type transport system permease protein</fullName>
    </recommendedName>
</protein>
<dbReference type="Proteomes" id="UP000648257">
    <property type="component" value="Unassembled WGS sequence"/>
</dbReference>
<feature type="transmembrane region" description="Helical" evidence="1">
    <location>
        <begin position="24"/>
        <end position="44"/>
    </location>
</feature>